<protein>
    <recommendedName>
        <fullName evidence="3">Ribose 5-phosphate isomerase B</fullName>
    </recommendedName>
</protein>
<accession>A0ABR5AS89</accession>
<dbReference type="Proteomes" id="UP000031982">
    <property type="component" value="Unassembled WGS sequence"/>
</dbReference>
<organism evidence="1 2">
    <name type="scientific">Bacillus badius</name>
    <dbReference type="NCBI Taxonomy" id="1455"/>
    <lineage>
        <taxon>Bacteria</taxon>
        <taxon>Bacillati</taxon>
        <taxon>Bacillota</taxon>
        <taxon>Bacilli</taxon>
        <taxon>Bacillales</taxon>
        <taxon>Bacillaceae</taxon>
        <taxon>Pseudobacillus</taxon>
    </lineage>
</organism>
<gene>
    <name evidence="1" type="ORF">SD77_1290</name>
</gene>
<name>A0ABR5AS89_BACBA</name>
<comment type="caution">
    <text evidence="1">The sequence shown here is derived from an EMBL/GenBank/DDBJ whole genome shotgun (WGS) entry which is preliminary data.</text>
</comment>
<proteinExistence type="predicted"/>
<evidence type="ECO:0000313" key="2">
    <source>
        <dbReference type="Proteomes" id="UP000031982"/>
    </source>
</evidence>
<reference evidence="1 2" key="1">
    <citation type="submission" date="2015-01" db="EMBL/GenBank/DDBJ databases">
        <title>Genome Assembly of Bacillus badius MTCC 1458.</title>
        <authorList>
            <person name="Verma A."/>
            <person name="Khatri I."/>
            <person name="Mual P."/>
            <person name="Subramanian S."/>
            <person name="Krishnamurthi S."/>
        </authorList>
    </citation>
    <scope>NUCLEOTIDE SEQUENCE [LARGE SCALE GENOMIC DNA]</scope>
    <source>
        <strain evidence="1 2">MTCC 1458</strain>
    </source>
</reference>
<evidence type="ECO:0008006" key="3">
    <source>
        <dbReference type="Google" id="ProtNLM"/>
    </source>
</evidence>
<keyword evidence="2" id="KW-1185">Reference proteome</keyword>
<dbReference type="EMBL" id="JXLP01000013">
    <property type="protein sequence ID" value="KIL77617.1"/>
    <property type="molecule type" value="Genomic_DNA"/>
</dbReference>
<evidence type="ECO:0000313" key="1">
    <source>
        <dbReference type="EMBL" id="KIL77617.1"/>
    </source>
</evidence>
<sequence length="67" mass="7845">MIRSSCFNGANCTPVFLPSSLHHRSHHTITTKDRLVKKRSCKEHLQPSAGHRFLHFTTQMILWYKLI</sequence>